<feature type="chain" id="PRO_5012990422" evidence="2">
    <location>
        <begin position="41"/>
        <end position="236"/>
    </location>
</feature>
<dbReference type="Proteomes" id="UP000219072">
    <property type="component" value="Unassembled WGS sequence"/>
</dbReference>
<dbReference type="Pfam" id="PF03713">
    <property type="entry name" value="DUF305"/>
    <property type="match status" value="1"/>
</dbReference>
<evidence type="ECO:0000313" key="5">
    <source>
        <dbReference type="Proteomes" id="UP000219072"/>
    </source>
</evidence>
<protein>
    <submittedName>
        <fullName evidence="4">Uncharacterized conserved protein, DUF305 family</fullName>
    </submittedName>
</protein>
<evidence type="ECO:0000256" key="1">
    <source>
        <dbReference type="SAM" id="MobiDB-lite"/>
    </source>
</evidence>
<keyword evidence="5" id="KW-1185">Reference proteome</keyword>
<dbReference type="RefSeq" id="WP_097231475.1">
    <property type="nucleotide sequence ID" value="NZ_OCNE01000008.1"/>
</dbReference>
<dbReference type="PROSITE" id="PS51257">
    <property type="entry name" value="PROKAR_LIPOPROTEIN"/>
    <property type="match status" value="1"/>
</dbReference>
<sequence>MTDRPRTALRRFRSLAPTAALALAACAGLTACGGGGSASASEEGPPVIAPGAPGDDAETLSPEEAAERLPEAGEPDAADVAYMHMMITHHGQALEMSDLALAHAEEAGVRGIAERIRASQAPEIEVMRAWLTERGEDEGGQHGEHDGHGGHGEHDGHGGDGEMPGMASPEELAELSDARGAEFDALFLELMIRHHEGAVTMAGEVLGSTTDPSVEQLATDVLATQHTEIDRMGRLA</sequence>
<dbReference type="Gene3D" id="1.20.1260.10">
    <property type="match status" value="1"/>
</dbReference>
<dbReference type="InterPro" id="IPR005183">
    <property type="entry name" value="DUF305_CopM-like"/>
</dbReference>
<dbReference type="PANTHER" id="PTHR36933">
    <property type="entry name" value="SLL0788 PROTEIN"/>
    <property type="match status" value="1"/>
</dbReference>
<feature type="region of interest" description="Disordered" evidence="1">
    <location>
        <begin position="136"/>
        <end position="167"/>
    </location>
</feature>
<proteinExistence type="predicted"/>
<dbReference type="PANTHER" id="PTHR36933:SF1">
    <property type="entry name" value="SLL0788 PROTEIN"/>
    <property type="match status" value="1"/>
</dbReference>
<feature type="region of interest" description="Disordered" evidence="1">
    <location>
        <begin position="34"/>
        <end position="71"/>
    </location>
</feature>
<dbReference type="OrthoDB" id="26872at2"/>
<name>A0A286DWP9_9ACTN</name>
<feature type="compositionally biased region" description="Basic and acidic residues" evidence="1">
    <location>
        <begin position="136"/>
        <end position="160"/>
    </location>
</feature>
<dbReference type="InterPro" id="IPR012347">
    <property type="entry name" value="Ferritin-like"/>
</dbReference>
<dbReference type="EMBL" id="OCNE01000008">
    <property type="protein sequence ID" value="SOD62984.1"/>
    <property type="molecule type" value="Genomic_DNA"/>
</dbReference>
<evidence type="ECO:0000256" key="2">
    <source>
        <dbReference type="SAM" id="SignalP"/>
    </source>
</evidence>
<feature type="domain" description="DUF305" evidence="3">
    <location>
        <begin position="79"/>
        <end position="234"/>
    </location>
</feature>
<dbReference type="AlphaFoldDB" id="A0A286DWP9"/>
<accession>A0A286DWP9</accession>
<feature type="signal peptide" evidence="2">
    <location>
        <begin position="1"/>
        <end position="40"/>
    </location>
</feature>
<keyword evidence="2" id="KW-0732">Signal</keyword>
<gene>
    <name evidence="4" type="ORF">SAMN06297387_108147</name>
</gene>
<reference evidence="4 5" key="1">
    <citation type="submission" date="2017-09" db="EMBL/GenBank/DDBJ databases">
        <authorList>
            <person name="Ehlers B."/>
            <person name="Leendertz F.H."/>
        </authorList>
    </citation>
    <scope>NUCLEOTIDE SEQUENCE [LARGE SCALE GENOMIC DNA]</scope>
    <source>
        <strain evidence="4 5">CGMCC 4.7095</strain>
    </source>
</reference>
<organism evidence="4 5">
    <name type="scientific">Streptomyces zhaozhouensis</name>
    <dbReference type="NCBI Taxonomy" id="1300267"/>
    <lineage>
        <taxon>Bacteria</taxon>
        <taxon>Bacillati</taxon>
        <taxon>Actinomycetota</taxon>
        <taxon>Actinomycetes</taxon>
        <taxon>Kitasatosporales</taxon>
        <taxon>Streptomycetaceae</taxon>
        <taxon>Streptomyces</taxon>
    </lineage>
</organism>
<evidence type="ECO:0000259" key="3">
    <source>
        <dbReference type="Pfam" id="PF03713"/>
    </source>
</evidence>
<evidence type="ECO:0000313" key="4">
    <source>
        <dbReference type="EMBL" id="SOD62984.1"/>
    </source>
</evidence>